<dbReference type="eggNOG" id="ENOG502QW1Y">
    <property type="taxonomic scope" value="Eukaryota"/>
</dbReference>
<dbReference type="Gramene" id="EOX92615">
    <property type="protein sequence ID" value="EOX92615"/>
    <property type="gene ID" value="TCM_001536"/>
</dbReference>
<dbReference type="Gramene" id="EOX92614">
    <property type="protein sequence ID" value="EOX92614"/>
    <property type="gene ID" value="TCM_001536"/>
</dbReference>
<dbReference type="AlphaFoldDB" id="A0A061DJ13"/>
<dbReference type="SUPFAM" id="SSF57903">
    <property type="entry name" value="FYVE/PHD zinc finger"/>
    <property type="match status" value="1"/>
</dbReference>
<evidence type="ECO:0000256" key="1">
    <source>
        <dbReference type="ARBA" id="ARBA00022723"/>
    </source>
</evidence>
<dbReference type="InterPro" id="IPR014002">
    <property type="entry name" value="Agenet_dom_plant"/>
</dbReference>
<keyword evidence="8" id="KW-1185">Reference proteome</keyword>
<evidence type="ECO:0000313" key="8">
    <source>
        <dbReference type="Proteomes" id="UP000026915"/>
    </source>
</evidence>
<dbReference type="Pfam" id="PF00628">
    <property type="entry name" value="PHD"/>
    <property type="match status" value="1"/>
</dbReference>
<name>A0A061DJ13_THECC</name>
<evidence type="ECO:0000313" key="7">
    <source>
        <dbReference type="EMBL" id="EOX92614.1"/>
    </source>
</evidence>
<dbReference type="Proteomes" id="UP000026915">
    <property type="component" value="Chromosome 1"/>
</dbReference>
<dbReference type="InterPro" id="IPR019787">
    <property type="entry name" value="Znf_PHD-finger"/>
</dbReference>
<dbReference type="InterPro" id="IPR013083">
    <property type="entry name" value="Znf_RING/FYVE/PHD"/>
</dbReference>
<dbReference type="EMBL" id="CM001879">
    <property type="protein sequence ID" value="EOX92615.1"/>
    <property type="molecule type" value="Genomic_DNA"/>
</dbReference>
<dbReference type="SMART" id="SM00249">
    <property type="entry name" value="PHD"/>
    <property type="match status" value="2"/>
</dbReference>
<dbReference type="InterPro" id="IPR008395">
    <property type="entry name" value="Agenet-like_dom"/>
</dbReference>
<gene>
    <name evidence="7" type="ORF">TCM_001536</name>
</gene>
<organism evidence="7 8">
    <name type="scientific">Theobroma cacao</name>
    <name type="common">Cacao</name>
    <name type="synonym">Cocoa</name>
    <dbReference type="NCBI Taxonomy" id="3641"/>
    <lineage>
        <taxon>Eukaryota</taxon>
        <taxon>Viridiplantae</taxon>
        <taxon>Streptophyta</taxon>
        <taxon>Embryophyta</taxon>
        <taxon>Tracheophyta</taxon>
        <taxon>Spermatophyta</taxon>
        <taxon>Magnoliopsida</taxon>
        <taxon>eudicotyledons</taxon>
        <taxon>Gunneridae</taxon>
        <taxon>Pentapetalae</taxon>
        <taxon>rosids</taxon>
        <taxon>malvids</taxon>
        <taxon>Malvales</taxon>
        <taxon>Malvaceae</taxon>
        <taxon>Byttnerioideae</taxon>
        <taxon>Theobroma</taxon>
    </lineage>
</organism>
<dbReference type="SUPFAM" id="SSF55729">
    <property type="entry name" value="Acyl-CoA N-acyltransferases (Nat)"/>
    <property type="match status" value="1"/>
</dbReference>
<dbReference type="Pfam" id="PF05641">
    <property type="entry name" value="Agenet"/>
    <property type="match status" value="1"/>
</dbReference>
<dbReference type="InterPro" id="IPR000182">
    <property type="entry name" value="GNAT_dom"/>
</dbReference>
<dbReference type="STRING" id="3641.A0A061DJ13"/>
<dbReference type="PROSITE" id="PS01359">
    <property type="entry name" value="ZF_PHD_1"/>
    <property type="match status" value="1"/>
</dbReference>
<dbReference type="GO" id="GO:0008270">
    <property type="term" value="F:zinc ion binding"/>
    <property type="evidence" value="ECO:0007669"/>
    <property type="project" value="UniProtKB-KW"/>
</dbReference>
<evidence type="ECO:0000256" key="3">
    <source>
        <dbReference type="ARBA" id="ARBA00022833"/>
    </source>
</evidence>
<dbReference type="Gene3D" id="3.40.630.30">
    <property type="match status" value="1"/>
</dbReference>
<dbReference type="InterPro" id="IPR042163">
    <property type="entry name" value="PHF12"/>
</dbReference>
<keyword evidence="1" id="KW-0479">Metal-binding</keyword>
<dbReference type="InterPro" id="IPR001965">
    <property type="entry name" value="Znf_PHD"/>
</dbReference>
<dbReference type="InParanoid" id="A0A061DJ13"/>
<feature type="domain" description="PHD-type" evidence="5">
    <location>
        <begin position="576"/>
        <end position="621"/>
    </location>
</feature>
<dbReference type="PANTHER" id="PTHR46309">
    <property type="entry name" value="PHD FINGER PROTEIN 12"/>
    <property type="match status" value="1"/>
</dbReference>
<dbReference type="InterPro" id="IPR056511">
    <property type="entry name" value="IDM1_C"/>
</dbReference>
<dbReference type="GO" id="GO:0003714">
    <property type="term" value="F:transcription corepressor activity"/>
    <property type="evidence" value="ECO:0007669"/>
    <property type="project" value="InterPro"/>
</dbReference>
<feature type="domain" description="N-acetyltransferase" evidence="6">
    <location>
        <begin position="706"/>
        <end position="872"/>
    </location>
</feature>
<dbReference type="GO" id="GO:0016747">
    <property type="term" value="F:acyltransferase activity, transferring groups other than amino-acyl groups"/>
    <property type="evidence" value="ECO:0007669"/>
    <property type="project" value="InterPro"/>
</dbReference>
<keyword evidence="3" id="KW-0862">Zinc</keyword>
<accession>A0A061DJ13</accession>
<evidence type="ECO:0000256" key="2">
    <source>
        <dbReference type="ARBA" id="ARBA00022771"/>
    </source>
</evidence>
<dbReference type="PROSITE" id="PS50016">
    <property type="entry name" value="ZF_PHD_2"/>
    <property type="match status" value="1"/>
</dbReference>
<dbReference type="InterPro" id="IPR016181">
    <property type="entry name" value="Acyl_CoA_acyltransferase"/>
</dbReference>
<dbReference type="PANTHER" id="PTHR46309:SF14">
    <property type="entry name" value="PHD-TYPE DOMAIN-CONTAINING PROTEIN"/>
    <property type="match status" value="1"/>
</dbReference>
<evidence type="ECO:0000256" key="4">
    <source>
        <dbReference type="PROSITE-ProRule" id="PRU00146"/>
    </source>
</evidence>
<dbReference type="InterPro" id="IPR019786">
    <property type="entry name" value="Zinc_finger_PHD-type_CS"/>
</dbReference>
<dbReference type="InterPro" id="IPR011011">
    <property type="entry name" value="Znf_FYVE_PHD"/>
</dbReference>
<proteinExistence type="predicted"/>
<dbReference type="Gene3D" id="3.30.40.10">
    <property type="entry name" value="Zinc/RING finger domain, C3HC4 (zinc finger)"/>
    <property type="match status" value="1"/>
</dbReference>
<dbReference type="EMBL" id="CM001879">
    <property type="protein sequence ID" value="EOX92614.1"/>
    <property type="molecule type" value="Genomic_DNA"/>
</dbReference>
<protein>
    <submittedName>
        <fullName evidence="7">PHD finger transcription factor-like protein isoform 1</fullName>
    </submittedName>
</protein>
<reference evidence="7 8" key="1">
    <citation type="journal article" date="2013" name="Genome Biol.">
        <title>The genome sequence of the most widely cultivated cacao type and its use to identify candidate genes regulating pod color.</title>
        <authorList>
            <person name="Motamayor J.C."/>
            <person name="Mockaitis K."/>
            <person name="Schmutz J."/>
            <person name="Haiminen N."/>
            <person name="Iii D.L."/>
            <person name="Cornejo O."/>
            <person name="Findley S.D."/>
            <person name="Zheng P."/>
            <person name="Utro F."/>
            <person name="Royaert S."/>
            <person name="Saski C."/>
            <person name="Jenkins J."/>
            <person name="Podicheti R."/>
            <person name="Zhao M."/>
            <person name="Scheffler B.E."/>
            <person name="Stack J.C."/>
            <person name="Feltus F.A."/>
            <person name="Mustiga G.M."/>
            <person name="Amores F."/>
            <person name="Phillips W."/>
            <person name="Marelli J.P."/>
            <person name="May G.D."/>
            <person name="Shapiro H."/>
            <person name="Ma J."/>
            <person name="Bustamante C.D."/>
            <person name="Schnell R.J."/>
            <person name="Main D."/>
            <person name="Gilbert D."/>
            <person name="Parida L."/>
            <person name="Kuhn D.N."/>
        </authorList>
    </citation>
    <scope>NUCLEOTIDE SEQUENCE [LARGE SCALE GENOMIC DNA]</scope>
    <source>
        <strain evidence="8">cv. Matina 1-6</strain>
    </source>
</reference>
<evidence type="ECO:0000259" key="5">
    <source>
        <dbReference type="PROSITE" id="PS50016"/>
    </source>
</evidence>
<evidence type="ECO:0000259" key="6">
    <source>
        <dbReference type="PROSITE" id="PS51186"/>
    </source>
</evidence>
<dbReference type="Pfam" id="PF23209">
    <property type="entry name" value="IDM1_C"/>
    <property type="match status" value="1"/>
</dbReference>
<keyword evidence="2 4" id="KW-0863">Zinc-finger</keyword>
<dbReference type="OMA" id="HIYTRRC"/>
<dbReference type="CDD" id="cd20405">
    <property type="entry name" value="Tudor_Agenet_AtDUF_rpt1_3"/>
    <property type="match status" value="1"/>
</dbReference>
<dbReference type="PROSITE" id="PS51186">
    <property type="entry name" value="GNAT"/>
    <property type="match status" value="1"/>
</dbReference>
<sequence>MNRRKLLLNERVEVRQFEEGLRGSWHPGVVVGVSNLFRSIEYDELLCEAGDSKLIESIPVTEAIEGLHSRRHVPSTYRGHIRPLPPLSQPYSDQKLGFGVCVDALFEDAWWEGVILDNDDNASERSVYFPDEGDECKFSVSQLRVAHEWDEFMGIWRERGVWIMVQLAKELEGDVPLACCVKKVWSSLRLNYGFIKMISEWTCGVQTVWKKYFMEVVQEIAIGSSRRNLANRKILAWMVGKKGNKLKDPVEANPHLSDTFMQAGSCNDLKAVRSCQKGKGRGPLGKHKGRKRSVMSKLKHKELSTLNTSTRKSFQADKSCGEKQMASGVSLIKSNYSINESDQIPDHFTDANKEILSSPLPIQKESGKLESEIDKQKSSTVCENEGNQFSVDSSGGSETISYAVSHVQDNKSACRSSRKHGQIDNNLAGIFPDCSKVQVSRQGFFSVIHKKRRSSLMRKRISNKYQRPNLKVTNPLKVGKGNNKAFFVVYKLKSDSVMRKRFSKKPKQADSKVEAIPKKRGKGLYAILKEDDLISGHHHLNLPFDNCGKKVRLKDMVSRSRRRKRKWRCRGSRLRDTICSVCHYGGDLIICDHCPCSYHLSCINFKDVPSKKWFCPSCCCGLCGLRDSKSYSEQFTNACLQCSRQYHVACLSEVQNLSPADYPFGSFCSEACYKLCSQLHQLLGISNPTAVDGLSWTLMRSLKTVYKFPDMSKTHTWIKLSSVLKVIHECFEPVKEPHTKRDLVRDVLFNSVSKLKRLDFRGFYAMVLHNGDEILSVASVRIHGLKAAEMPLVATPFQYRRQGMCRLLLQELEKLLTQLGIERLVLPAIPQLRETWEKSFGFLEMPLSERLQFLGYPFLAFQGTIMLHKFLKNPMNNKEMRGKSLGLGGNTSNVGMKLKQGSVSKDRFCGLFYKRRPKMKVTGKENLVNNRGGLTQLSENLHKRRRILTSRD</sequence>
<dbReference type="SMART" id="SM00743">
    <property type="entry name" value="Agenet"/>
    <property type="match status" value="2"/>
</dbReference>